<dbReference type="InterPro" id="IPR014756">
    <property type="entry name" value="Ig_E-set"/>
</dbReference>
<keyword evidence="8" id="KW-1185">Reference proteome</keyword>
<dbReference type="OrthoDB" id="5242236at2"/>
<dbReference type="SUPFAM" id="SSF81296">
    <property type="entry name" value="E set domains"/>
    <property type="match status" value="1"/>
</dbReference>
<dbReference type="EMBL" id="CP016771">
    <property type="protein sequence ID" value="ASY13219.1"/>
    <property type="molecule type" value="Genomic_DNA"/>
</dbReference>
<keyword evidence="2" id="KW-0479">Metal-binding</keyword>
<organism evidence="7 8">
    <name type="scientific">Candidatus Nanopelagicus hibericus</name>
    <dbReference type="NCBI Taxonomy" id="1884915"/>
    <lineage>
        <taxon>Bacteria</taxon>
        <taxon>Bacillati</taxon>
        <taxon>Actinomycetota</taxon>
        <taxon>Actinomycetes</taxon>
        <taxon>Candidatus Nanopelagicales</taxon>
        <taxon>Candidatus Nanopelagicaceae</taxon>
        <taxon>Candidatus Nanopelagicus</taxon>
    </lineage>
</organism>
<evidence type="ECO:0000313" key="8">
    <source>
        <dbReference type="Proteomes" id="UP000217171"/>
    </source>
</evidence>
<keyword evidence="4" id="KW-0186">Copper</keyword>
<keyword evidence="5" id="KW-1133">Transmembrane helix</keyword>
<evidence type="ECO:0000259" key="6">
    <source>
        <dbReference type="Pfam" id="PF04234"/>
    </source>
</evidence>
<feature type="transmembrane region" description="Helical" evidence="5">
    <location>
        <begin position="149"/>
        <end position="170"/>
    </location>
</feature>
<dbReference type="GO" id="GO:0046688">
    <property type="term" value="P:response to copper ion"/>
    <property type="evidence" value="ECO:0007669"/>
    <property type="project" value="InterPro"/>
</dbReference>
<accession>A0A249K913</accession>
<keyword evidence="5" id="KW-0472">Membrane</keyword>
<dbReference type="RefSeq" id="WP_095672297.1">
    <property type="nucleotide sequence ID" value="NZ_CP016771.1"/>
</dbReference>
<dbReference type="InterPro" id="IPR014755">
    <property type="entry name" value="Cu-Rt/internalin_Ig-like"/>
</dbReference>
<dbReference type="AlphaFoldDB" id="A0A249K913"/>
<dbReference type="GO" id="GO:0030313">
    <property type="term" value="C:cell envelope"/>
    <property type="evidence" value="ECO:0007669"/>
    <property type="project" value="UniProtKB-SubCell"/>
</dbReference>
<dbReference type="Gene3D" id="2.60.40.1220">
    <property type="match status" value="1"/>
</dbReference>
<dbReference type="PANTHER" id="PTHR34820">
    <property type="entry name" value="INNER MEMBRANE PROTEIN YEBZ"/>
    <property type="match status" value="1"/>
</dbReference>
<dbReference type="GO" id="GO:0006825">
    <property type="term" value="P:copper ion transport"/>
    <property type="evidence" value="ECO:0007669"/>
    <property type="project" value="InterPro"/>
</dbReference>
<gene>
    <name evidence="7" type="ORF">B1s21160_02535</name>
</gene>
<reference evidence="7 8" key="1">
    <citation type="submission" date="2016-07" db="EMBL/GenBank/DDBJ databases">
        <title>High microdiversification within the ubiquitous acI lineage of Actinobacteria.</title>
        <authorList>
            <person name="Neuenschwander S.M."/>
            <person name="Salcher M."/>
            <person name="Ghai R."/>
            <person name="Pernthaler J."/>
        </authorList>
    </citation>
    <scope>NUCLEOTIDE SEQUENCE [LARGE SCALE GENOMIC DNA]</scope>
    <source>
        <strain evidence="7">MMS-21-160</strain>
    </source>
</reference>
<evidence type="ECO:0000256" key="5">
    <source>
        <dbReference type="SAM" id="Phobius"/>
    </source>
</evidence>
<proteinExistence type="predicted"/>
<keyword evidence="3" id="KW-0732">Signal</keyword>
<evidence type="ECO:0000313" key="7">
    <source>
        <dbReference type="EMBL" id="ASY13219.1"/>
    </source>
</evidence>
<name>A0A249K913_9ACTN</name>
<feature type="domain" description="CopC" evidence="6">
    <location>
        <begin position="31"/>
        <end position="127"/>
    </location>
</feature>
<protein>
    <submittedName>
        <fullName evidence="7">Copper resistance protein C</fullName>
    </submittedName>
</protein>
<evidence type="ECO:0000256" key="3">
    <source>
        <dbReference type="ARBA" id="ARBA00022729"/>
    </source>
</evidence>
<evidence type="ECO:0000256" key="2">
    <source>
        <dbReference type="ARBA" id="ARBA00022723"/>
    </source>
</evidence>
<dbReference type="GO" id="GO:0042597">
    <property type="term" value="C:periplasmic space"/>
    <property type="evidence" value="ECO:0007669"/>
    <property type="project" value="InterPro"/>
</dbReference>
<keyword evidence="5" id="KW-0812">Transmembrane</keyword>
<evidence type="ECO:0000256" key="1">
    <source>
        <dbReference type="ARBA" id="ARBA00004196"/>
    </source>
</evidence>
<dbReference type="GO" id="GO:0005507">
    <property type="term" value="F:copper ion binding"/>
    <property type="evidence" value="ECO:0007669"/>
    <property type="project" value="InterPro"/>
</dbReference>
<dbReference type="InterPro" id="IPR007348">
    <property type="entry name" value="CopC_dom"/>
</dbReference>
<dbReference type="InterPro" id="IPR032694">
    <property type="entry name" value="CopC/D"/>
</dbReference>
<dbReference type="KEGG" id="nhi:B1s21160_02535"/>
<evidence type="ECO:0000256" key="4">
    <source>
        <dbReference type="ARBA" id="ARBA00023008"/>
    </source>
</evidence>
<sequence length="176" mass="18975">MRSSTAGRSQVFTALLALILVFIPANLASAHTKLISASPAIDAEVESWPDQLTLEFDEVLINLDGEKTNFVVVNNAVGDQVSEPDEVVIGNSISVTLSPNEVKGPVLVYYRVVSADGHPVEGEYKFTYGIGEVTAQGVEPEDEGGEFPIGIYLTSAIFIISGLFFAIYSYRRRSAS</sequence>
<dbReference type="Proteomes" id="UP000217171">
    <property type="component" value="Chromosome"/>
</dbReference>
<dbReference type="GO" id="GO:0005886">
    <property type="term" value="C:plasma membrane"/>
    <property type="evidence" value="ECO:0007669"/>
    <property type="project" value="TreeGrafter"/>
</dbReference>
<dbReference type="Pfam" id="PF04234">
    <property type="entry name" value="CopC"/>
    <property type="match status" value="1"/>
</dbReference>
<dbReference type="PANTHER" id="PTHR34820:SF4">
    <property type="entry name" value="INNER MEMBRANE PROTEIN YEBZ"/>
    <property type="match status" value="1"/>
</dbReference>
<comment type="subcellular location">
    <subcellularLocation>
        <location evidence="1">Cell envelope</location>
    </subcellularLocation>
</comment>